<name>A0A3G4ZQH4_9VIRU</name>
<feature type="region of interest" description="Disordered" evidence="1">
    <location>
        <begin position="89"/>
        <end position="109"/>
    </location>
</feature>
<accession>A0A3G4ZQH4</accession>
<sequence length="109" mass="13086">MSVSNNGQCVNCNGTNFLSLYRTDNELYCDTCYPDPIEKIRERRKYEDLILGIDDNTLTNKEKDRLTIFYEKIIEMKNQEIKYLRSLLKEEEEEEKDREEDVMEINESE</sequence>
<protein>
    <submittedName>
        <fullName evidence="2">Uncharacterized protein</fullName>
    </submittedName>
</protein>
<proteinExistence type="predicted"/>
<reference evidence="2" key="1">
    <citation type="submission" date="2018-10" db="EMBL/GenBank/DDBJ databases">
        <title>Hidden diversity of soil giant viruses.</title>
        <authorList>
            <person name="Schulz F."/>
            <person name="Alteio L."/>
            <person name="Goudeau D."/>
            <person name="Ryan E.M."/>
            <person name="Malmstrom R.R."/>
            <person name="Blanchard J."/>
            <person name="Woyke T."/>
        </authorList>
    </citation>
    <scope>NUCLEOTIDE SEQUENCE</scope>
    <source>
        <strain evidence="2">BAV1</strain>
    </source>
</reference>
<evidence type="ECO:0000313" key="2">
    <source>
        <dbReference type="EMBL" id="AYV77148.1"/>
    </source>
</evidence>
<dbReference type="EMBL" id="MK072011">
    <property type="protein sequence ID" value="AYV77148.1"/>
    <property type="molecule type" value="Genomic_DNA"/>
</dbReference>
<evidence type="ECO:0000256" key="1">
    <source>
        <dbReference type="SAM" id="MobiDB-lite"/>
    </source>
</evidence>
<organism evidence="2">
    <name type="scientific">Barrevirus sp</name>
    <dbReference type="NCBI Taxonomy" id="2487763"/>
    <lineage>
        <taxon>Viruses</taxon>
        <taxon>Varidnaviria</taxon>
        <taxon>Bamfordvirae</taxon>
        <taxon>Nucleocytoviricota</taxon>
        <taxon>Megaviricetes</taxon>
        <taxon>Imitervirales</taxon>
        <taxon>Mimiviridae</taxon>
        <taxon>Klosneuvirinae</taxon>
    </lineage>
</organism>
<gene>
    <name evidence="2" type="ORF">Barrevirus14_17</name>
</gene>
<feature type="compositionally biased region" description="Acidic residues" evidence="1">
    <location>
        <begin position="90"/>
        <end position="109"/>
    </location>
</feature>